<organism evidence="1 2">
    <name type="scientific">Candidatus Coproplasma excrementigallinarum</name>
    <dbReference type="NCBI Taxonomy" id="2840747"/>
    <lineage>
        <taxon>Bacteria</taxon>
        <taxon>Bacillati</taxon>
        <taxon>Bacillota</taxon>
        <taxon>Clostridia</taxon>
        <taxon>Eubacteriales</taxon>
        <taxon>Candidatus Coproplasma</taxon>
    </lineage>
</organism>
<comment type="caution">
    <text evidence="1">The sequence shown here is derived from an EMBL/GenBank/DDBJ whole genome shotgun (WGS) entry which is preliminary data.</text>
</comment>
<protein>
    <submittedName>
        <fullName evidence="1">Uncharacterized protein</fullName>
    </submittedName>
</protein>
<dbReference type="AlphaFoldDB" id="A0A9D1MJB2"/>
<evidence type="ECO:0000313" key="1">
    <source>
        <dbReference type="EMBL" id="HIU61329.1"/>
    </source>
</evidence>
<evidence type="ECO:0000313" key="2">
    <source>
        <dbReference type="Proteomes" id="UP000824110"/>
    </source>
</evidence>
<accession>A0A9D1MJB2</accession>
<gene>
    <name evidence="1" type="ORF">IAB69_01590</name>
</gene>
<dbReference type="EMBL" id="DVNE01000014">
    <property type="protein sequence ID" value="HIU61329.1"/>
    <property type="molecule type" value="Genomic_DNA"/>
</dbReference>
<name>A0A9D1MJB2_9FIRM</name>
<sequence>MRKIIRLALALLCLCAVVGGVIIGIAGTGEGKSDEGGVEVVTLWQVDSFEGGKGSRAEYLRSLSNEFGRINGVYFNVASLTPEAAEYNIEAGNIADIISFGAGSAFPMGIAEEGSAEVWCNGAYCILTLNGDFTDITAENTVVNEGKENLSSVAAALSGLSAAKVQTSVSAYLSLLDGKFKYLLGTQRDIVRLQIRGASFKVLPVSAFNDLYQYISVTRTAANKEICNRFIDYVLERSSGLGKLCMFHDGLKLYSDELGGLENIKFEYGVPAVAGKEWRASVLSAAQTNTELLKSLLKQL</sequence>
<reference evidence="1" key="1">
    <citation type="submission" date="2020-10" db="EMBL/GenBank/DDBJ databases">
        <authorList>
            <person name="Gilroy R."/>
        </authorList>
    </citation>
    <scope>NUCLEOTIDE SEQUENCE</scope>
    <source>
        <strain evidence="1">CHK195-12923</strain>
    </source>
</reference>
<reference evidence="1" key="2">
    <citation type="journal article" date="2021" name="PeerJ">
        <title>Extensive microbial diversity within the chicken gut microbiome revealed by metagenomics and culture.</title>
        <authorList>
            <person name="Gilroy R."/>
            <person name="Ravi A."/>
            <person name="Getino M."/>
            <person name="Pursley I."/>
            <person name="Horton D.L."/>
            <person name="Alikhan N.F."/>
            <person name="Baker D."/>
            <person name="Gharbi K."/>
            <person name="Hall N."/>
            <person name="Watson M."/>
            <person name="Adriaenssens E.M."/>
            <person name="Foster-Nyarko E."/>
            <person name="Jarju S."/>
            <person name="Secka A."/>
            <person name="Antonio M."/>
            <person name="Oren A."/>
            <person name="Chaudhuri R.R."/>
            <person name="La Ragione R."/>
            <person name="Hildebrand F."/>
            <person name="Pallen M.J."/>
        </authorList>
    </citation>
    <scope>NUCLEOTIDE SEQUENCE</scope>
    <source>
        <strain evidence="1">CHK195-12923</strain>
    </source>
</reference>
<proteinExistence type="predicted"/>
<dbReference type="Proteomes" id="UP000824110">
    <property type="component" value="Unassembled WGS sequence"/>
</dbReference>